<dbReference type="Proteomes" id="UP000535491">
    <property type="component" value="Unassembled WGS sequence"/>
</dbReference>
<organism evidence="1 2">
    <name type="scientific">Paenactinomyces guangxiensis</name>
    <dbReference type="NCBI Taxonomy" id="1490290"/>
    <lineage>
        <taxon>Bacteria</taxon>
        <taxon>Bacillati</taxon>
        <taxon>Bacillota</taxon>
        <taxon>Bacilli</taxon>
        <taxon>Bacillales</taxon>
        <taxon>Thermoactinomycetaceae</taxon>
        <taxon>Paenactinomyces</taxon>
    </lineage>
</organism>
<proteinExistence type="predicted"/>
<evidence type="ECO:0000313" key="2">
    <source>
        <dbReference type="Proteomes" id="UP000535491"/>
    </source>
</evidence>
<name>A0A7W2A983_9BACL</name>
<sequence length="81" mass="9477">MDSRDRDDYFSWTKPGEIEFLEIQCETCKHNKLANPTVCTKYPDGKPVGVLRAEEKCPGFKEKKEGKWKDRFSGVFRAFKK</sequence>
<evidence type="ECO:0000313" key="1">
    <source>
        <dbReference type="EMBL" id="MBA4496351.1"/>
    </source>
</evidence>
<keyword evidence="2" id="KW-1185">Reference proteome</keyword>
<gene>
    <name evidence="1" type="ORF">H1191_18975</name>
</gene>
<protein>
    <submittedName>
        <fullName evidence="1">Uncharacterized protein</fullName>
    </submittedName>
</protein>
<accession>A0A7W2A983</accession>
<comment type="caution">
    <text evidence="1">The sequence shown here is derived from an EMBL/GenBank/DDBJ whole genome shotgun (WGS) entry which is preliminary data.</text>
</comment>
<reference evidence="1 2" key="1">
    <citation type="submission" date="2020-07" db="EMBL/GenBank/DDBJ databases">
        <authorList>
            <person name="Feng H."/>
        </authorList>
    </citation>
    <scope>NUCLEOTIDE SEQUENCE [LARGE SCALE GENOMIC DNA]</scope>
    <source>
        <strain evidence="2">s-10</strain>
    </source>
</reference>
<dbReference type="RefSeq" id="WP_181754700.1">
    <property type="nucleotide sequence ID" value="NZ_JACEIQ010000031.1"/>
</dbReference>
<dbReference type="AlphaFoldDB" id="A0A7W2A983"/>
<dbReference type="EMBL" id="JACEIQ010000031">
    <property type="protein sequence ID" value="MBA4496351.1"/>
    <property type="molecule type" value="Genomic_DNA"/>
</dbReference>